<proteinExistence type="predicted"/>
<evidence type="ECO:0000313" key="3">
    <source>
        <dbReference type="Proteomes" id="UP000886885"/>
    </source>
</evidence>
<feature type="region of interest" description="Disordered" evidence="1">
    <location>
        <begin position="12"/>
        <end position="48"/>
    </location>
</feature>
<dbReference type="AlphaFoldDB" id="A0A8X8A0C6"/>
<protein>
    <submittedName>
        <fullName evidence="2">Uncharacterized protein</fullName>
    </submittedName>
</protein>
<gene>
    <name evidence="2" type="ORF">POTOM_015654</name>
</gene>
<feature type="compositionally biased region" description="Basic and acidic residues" evidence="1">
    <location>
        <begin position="35"/>
        <end position="48"/>
    </location>
</feature>
<keyword evidence="3" id="KW-1185">Reference proteome</keyword>
<dbReference type="EMBL" id="JAAWWB010000007">
    <property type="protein sequence ID" value="KAG6779281.1"/>
    <property type="molecule type" value="Genomic_DNA"/>
</dbReference>
<sequence length="82" mass="9015">MEFLNASLKLELGTGNAKGKGNSGQLAKIRNALNKKKEENRSKEESMEMMQKHDEHLQISIEMGSSSSSSLSNDGEFSSEHS</sequence>
<comment type="caution">
    <text evidence="2">The sequence shown here is derived from an EMBL/GenBank/DDBJ whole genome shotgun (WGS) entry which is preliminary data.</text>
</comment>
<accession>A0A8X8A0C6</accession>
<feature type="compositionally biased region" description="Low complexity" evidence="1">
    <location>
        <begin position="60"/>
        <end position="76"/>
    </location>
</feature>
<evidence type="ECO:0000313" key="2">
    <source>
        <dbReference type="EMBL" id="KAG6779281.1"/>
    </source>
</evidence>
<organism evidence="2 3">
    <name type="scientific">Populus tomentosa</name>
    <name type="common">Chinese white poplar</name>
    <dbReference type="NCBI Taxonomy" id="118781"/>
    <lineage>
        <taxon>Eukaryota</taxon>
        <taxon>Viridiplantae</taxon>
        <taxon>Streptophyta</taxon>
        <taxon>Embryophyta</taxon>
        <taxon>Tracheophyta</taxon>
        <taxon>Spermatophyta</taxon>
        <taxon>Magnoliopsida</taxon>
        <taxon>eudicotyledons</taxon>
        <taxon>Gunneridae</taxon>
        <taxon>Pentapetalae</taxon>
        <taxon>rosids</taxon>
        <taxon>fabids</taxon>
        <taxon>Malpighiales</taxon>
        <taxon>Salicaceae</taxon>
        <taxon>Saliceae</taxon>
        <taxon>Populus</taxon>
    </lineage>
</organism>
<feature type="region of interest" description="Disordered" evidence="1">
    <location>
        <begin position="60"/>
        <end position="82"/>
    </location>
</feature>
<dbReference type="Proteomes" id="UP000886885">
    <property type="component" value="Chromosome 4A"/>
</dbReference>
<reference evidence="2" key="1">
    <citation type="journal article" date="2020" name="bioRxiv">
        <title>Hybrid origin of Populus tomentosa Carr. identified through genome sequencing and phylogenomic analysis.</title>
        <authorList>
            <person name="An X."/>
            <person name="Gao K."/>
            <person name="Chen Z."/>
            <person name="Li J."/>
            <person name="Yang X."/>
            <person name="Yang X."/>
            <person name="Zhou J."/>
            <person name="Guo T."/>
            <person name="Zhao T."/>
            <person name="Huang S."/>
            <person name="Miao D."/>
            <person name="Khan W.U."/>
            <person name="Rao P."/>
            <person name="Ye M."/>
            <person name="Lei B."/>
            <person name="Liao W."/>
            <person name="Wang J."/>
            <person name="Ji L."/>
            <person name="Li Y."/>
            <person name="Guo B."/>
            <person name="Mustafa N.S."/>
            <person name="Li S."/>
            <person name="Yun Q."/>
            <person name="Keller S.R."/>
            <person name="Mao J."/>
            <person name="Zhang R."/>
            <person name="Strauss S.H."/>
        </authorList>
    </citation>
    <scope>NUCLEOTIDE SEQUENCE</scope>
    <source>
        <strain evidence="2">GM15</strain>
        <tissue evidence="2">Leaf</tissue>
    </source>
</reference>
<evidence type="ECO:0000256" key="1">
    <source>
        <dbReference type="SAM" id="MobiDB-lite"/>
    </source>
</evidence>
<name>A0A8X8A0C6_POPTO</name>